<proteinExistence type="predicted"/>
<reference evidence="3 4" key="1">
    <citation type="submission" date="2024-02" db="EMBL/GenBank/DDBJ databases">
        <title>Discinaceae phylogenomics.</title>
        <authorList>
            <person name="Dirks A.C."/>
            <person name="James T.Y."/>
        </authorList>
    </citation>
    <scope>NUCLEOTIDE SEQUENCE [LARGE SCALE GENOMIC DNA]</scope>
    <source>
        <strain evidence="3 4">ACD0624</strain>
    </source>
</reference>
<comment type="caution">
    <text evidence="3">The sequence shown here is derived from an EMBL/GenBank/DDBJ whole genome shotgun (WGS) entry which is preliminary data.</text>
</comment>
<dbReference type="Proteomes" id="UP001447188">
    <property type="component" value="Unassembled WGS sequence"/>
</dbReference>
<dbReference type="SMART" id="SM00355">
    <property type="entry name" value="ZnF_C2H2"/>
    <property type="match status" value="2"/>
</dbReference>
<evidence type="ECO:0000313" key="4">
    <source>
        <dbReference type="Proteomes" id="UP001447188"/>
    </source>
</evidence>
<sequence>MAESTPPKSKPEEAPLIETLESLSTALQSLQLRIGLLTSSADRVLTLSDVQSLRAHLLKFSKKLDDPVPRLRCPECTARFHRLDRLFAHCQTYHPDRDYLRLACSCPKTFKYLRQRNEHMRIEHRDEYENERLLIEKPLDVGPVGNIQIQGLRVEVLPPQSETDIAGESRIEHPETATRPVDVEQPETASQPVGVEYSEQNRQPVDEDPESNLQSVDIGLFGRTFFGRIDNHLLGFHECLGLVDGYLKSPVVEDMENGALDDYLAIYLLQLGGAGIGEFGEFAD</sequence>
<accession>A0ABR3G589</accession>
<feature type="compositionally biased region" description="Basic and acidic residues" evidence="1">
    <location>
        <begin position="167"/>
        <end position="176"/>
    </location>
</feature>
<dbReference type="EMBL" id="JBBBZM010000297">
    <property type="protein sequence ID" value="KAL0631123.1"/>
    <property type="molecule type" value="Genomic_DNA"/>
</dbReference>
<protein>
    <recommendedName>
        <fullName evidence="2">C2H2-type domain-containing protein</fullName>
    </recommendedName>
</protein>
<gene>
    <name evidence="3" type="ORF">Q9L58_010027</name>
</gene>
<feature type="domain" description="C2H2-type" evidence="2">
    <location>
        <begin position="73"/>
        <end position="94"/>
    </location>
</feature>
<feature type="region of interest" description="Disordered" evidence="1">
    <location>
        <begin position="165"/>
        <end position="196"/>
    </location>
</feature>
<keyword evidence="4" id="KW-1185">Reference proteome</keyword>
<organism evidence="3 4">
    <name type="scientific">Discina gigas</name>
    <dbReference type="NCBI Taxonomy" id="1032678"/>
    <lineage>
        <taxon>Eukaryota</taxon>
        <taxon>Fungi</taxon>
        <taxon>Dikarya</taxon>
        <taxon>Ascomycota</taxon>
        <taxon>Pezizomycotina</taxon>
        <taxon>Pezizomycetes</taxon>
        <taxon>Pezizales</taxon>
        <taxon>Discinaceae</taxon>
        <taxon>Discina</taxon>
    </lineage>
</organism>
<evidence type="ECO:0000259" key="2">
    <source>
        <dbReference type="PROSITE" id="PS00028"/>
    </source>
</evidence>
<evidence type="ECO:0000256" key="1">
    <source>
        <dbReference type="SAM" id="MobiDB-lite"/>
    </source>
</evidence>
<evidence type="ECO:0000313" key="3">
    <source>
        <dbReference type="EMBL" id="KAL0631123.1"/>
    </source>
</evidence>
<dbReference type="PROSITE" id="PS00028">
    <property type="entry name" value="ZINC_FINGER_C2H2_1"/>
    <property type="match status" value="1"/>
</dbReference>
<dbReference type="InterPro" id="IPR013087">
    <property type="entry name" value="Znf_C2H2_type"/>
</dbReference>
<name>A0ABR3G589_9PEZI</name>